<organism evidence="2 3">
    <name type="scientific">Rugamonas aquatica</name>
    <dbReference type="NCBI Taxonomy" id="2743357"/>
    <lineage>
        <taxon>Bacteria</taxon>
        <taxon>Pseudomonadati</taxon>
        <taxon>Pseudomonadota</taxon>
        <taxon>Betaproteobacteria</taxon>
        <taxon>Burkholderiales</taxon>
        <taxon>Oxalobacteraceae</taxon>
        <taxon>Telluria group</taxon>
        <taxon>Rugamonas</taxon>
    </lineage>
</organism>
<dbReference type="AlphaFoldDB" id="A0A6A7N3R5"/>
<evidence type="ECO:0000313" key="3">
    <source>
        <dbReference type="Proteomes" id="UP000440498"/>
    </source>
</evidence>
<dbReference type="EMBL" id="WHUG01000005">
    <property type="protein sequence ID" value="MQA39632.1"/>
    <property type="molecule type" value="Genomic_DNA"/>
</dbReference>
<evidence type="ECO:0000256" key="1">
    <source>
        <dbReference type="SAM" id="Phobius"/>
    </source>
</evidence>
<gene>
    <name evidence="2" type="ORF">GEV02_15880</name>
</gene>
<keyword evidence="1" id="KW-0472">Membrane</keyword>
<keyword evidence="1" id="KW-1133">Transmembrane helix</keyword>
<name>A0A6A7N3R5_9BURK</name>
<sequence>MPSFADTLTFLTSFKDVVPWIAILLSIAAFWISILNYRRDRAILQATSTYVEDWEGFNACLRVDIVNKGRRPIIISTWVGAATERKFFRRTAGSNWVGHCFVNHKEGITLTERQTHSFQLEPSELDFELQNGVEVIYDDMWITDTLNHKHKIKGIREDLASLKKWAAKQSPQVQASK</sequence>
<keyword evidence="3" id="KW-1185">Reference proteome</keyword>
<proteinExistence type="predicted"/>
<dbReference type="Proteomes" id="UP000440498">
    <property type="component" value="Unassembled WGS sequence"/>
</dbReference>
<keyword evidence="1" id="KW-0812">Transmembrane</keyword>
<accession>A0A6A7N3R5</accession>
<protein>
    <submittedName>
        <fullName evidence="2">Uncharacterized protein</fullName>
    </submittedName>
</protein>
<comment type="caution">
    <text evidence="2">The sequence shown here is derived from an EMBL/GenBank/DDBJ whole genome shotgun (WGS) entry which is preliminary data.</text>
</comment>
<evidence type="ECO:0000313" key="2">
    <source>
        <dbReference type="EMBL" id="MQA39632.1"/>
    </source>
</evidence>
<feature type="transmembrane region" description="Helical" evidence="1">
    <location>
        <begin position="17"/>
        <end position="37"/>
    </location>
</feature>
<reference evidence="2 3" key="1">
    <citation type="submission" date="2019-10" db="EMBL/GenBank/DDBJ databases">
        <title>Two novel species isolated from a subtropical stream in China.</title>
        <authorList>
            <person name="Lu H."/>
        </authorList>
    </citation>
    <scope>NUCLEOTIDE SEQUENCE [LARGE SCALE GENOMIC DNA]</scope>
    <source>
        <strain evidence="2 3">FT29W</strain>
    </source>
</reference>
<dbReference type="RefSeq" id="WP_152838903.1">
    <property type="nucleotide sequence ID" value="NZ_WHUG01000005.1"/>
</dbReference>